<dbReference type="PANTHER" id="PTHR11825:SF69">
    <property type="entry name" value="BRANCHED-CHAIN-AMINO-ACID AMINOTRANSFERASE"/>
    <property type="match status" value="1"/>
</dbReference>
<dbReference type="InterPro" id="IPR018300">
    <property type="entry name" value="Aminotrans_IV_CS"/>
</dbReference>
<comment type="cofactor">
    <cofactor evidence="1 8">
        <name>pyridoxal 5'-phosphate</name>
        <dbReference type="ChEBI" id="CHEBI:597326"/>
    </cofactor>
</comment>
<proteinExistence type="inferred from homology"/>
<dbReference type="GO" id="GO:0005739">
    <property type="term" value="C:mitochondrion"/>
    <property type="evidence" value="ECO:0007669"/>
    <property type="project" value="TreeGrafter"/>
</dbReference>
<evidence type="ECO:0000256" key="8">
    <source>
        <dbReference type="RuleBase" id="RU004516"/>
    </source>
</evidence>
<dbReference type="Pfam" id="PF01063">
    <property type="entry name" value="Aminotran_4"/>
    <property type="match status" value="1"/>
</dbReference>
<dbReference type="InterPro" id="IPR001544">
    <property type="entry name" value="Aminotrans_IV"/>
</dbReference>
<comment type="caution">
    <text evidence="10">The sequence shown here is derived from an EMBL/GenBank/DDBJ whole genome shotgun (WGS) entry which is preliminary data.</text>
</comment>
<keyword evidence="4 9" id="KW-0808">Transferase</keyword>
<comment type="catalytic activity">
    <reaction evidence="9">
        <text>L-valine + 2-oxoglutarate = 3-methyl-2-oxobutanoate + L-glutamate</text>
        <dbReference type="Rhea" id="RHEA:24813"/>
        <dbReference type="ChEBI" id="CHEBI:11851"/>
        <dbReference type="ChEBI" id="CHEBI:16810"/>
        <dbReference type="ChEBI" id="CHEBI:29985"/>
        <dbReference type="ChEBI" id="CHEBI:57762"/>
        <dbReference type="EC" id="2.6.1.42"/>
    </reaction>
</comment>
<keyword evidence="9" id="KW-0100">Branched-chain amino acid biosynthesis</keyword>
<name>A0A8H7IT97_9PLEO</name>
<evidence type="ECO:0000256" key="3">
    <source>
        <dbReference type="ARBA" id="ARBA00022576"/>
    </source>
</evidence>
<keyword evidence="11" id="KW-1185">Reference proteome</keyword>
<comment type="catalytic activity">
    <reaction evidence="9">
        <text>L-isoleucine + 2-oxoglutarate = (S)-3-methyl-2-oxopentanoate + L-glutamate</text>
        <dbReference type="Rhea" id="RHEA:24801"/>
        <dbReference type="ChEBI" id="CHEBI:16810"/>
        <dbReference type="ChEBI" id="CHEBI:29985"/>
        <dbReference type="ChEBI" id="CHEBI:35146"/>
        <dbReference type="ChEBI" id="CHEBI:58045"/>
        <dbReference type="EC" id="2.6.1.42"/>
    </reaction>
</comment>
<dbReference type="InterPro" id="IPR036038">
    <property type="entry name" value="Aminotransferase-like"/>
</dbReference>
<dbReference type="Proteomes" id="UP000651452">
    <property type="component" value="Unassembled WGS sequence"/>
</dbReference>
<feature type="modified residue" description="N6-(pyridoxal phosphate)lysine" evidence="6">
    <location>
        <position position="241"/>
    </location>
</feature>
<accession>A0A8H7IT97</accession>
<evidence type="ECO:0000256" key="7">
    <source>
        <dbReference type="RuleBase" id="RU004106"/>
    </source>
</evidence>
<sequence length="423" mass="46868">MASGTTTTQSNRTAAVLEDPAAKNVEATPLAPLDASKLVISQTKNPIPIPNTLSRAATKTHTDHLLTVNWNCDNGWGIPEIVPYAPFSIEPTASVLHYATACFEGAKLYRGYDGKLRVFRLFENCRRMADSATRISLPAPDPEQLLELIKALCRVEGPRWLPGDTSRGKHLYVRPTMIATDADLECKAPREVLLYVVITYWPAAPESVPAPGAWKRPEGLKLWVSPEKSVRAWPGGSGNRKIAANYGPTLQLHKLAQQHGFDQVLWLYGQEGWVTEAGGTNFFVIWKSKTGKIQLKTAPLDSGLILPGITRKSIISLAKTRFAKTAGWELDGQAVHAEAVEVMEEDFTIHDLIEASDEDRLLSAFAVGTAYFVKEVVEIEFRGRRVHIRADGVPHPALLRRWLSDIMYGAEKNDWAQVIEEQI</sequence>
<dbReference type="EMBL" id="RZGK01000019">
    <property type="protein sequence ID" value="KAF9692160.1"/>
    <property type="molecule type" value="Genomic_DNA"/>
</dbReference>
<dbReference type="GO" id="GO:0009098">
    <property type="term" value="P:L-leucine biosynthetic process"/>
    <property type="evidence" value="ECO:0007669"/>
    <property type="project" value="TreeGrafter"/>
</dbReference>
<dbReference type="PANTHER" id="PTHR11825">
    <property type="entry name" value="SUBGROUP IIII AMINOTRANSFERASE"/>
    <property type="match status" value="1"/>
</dbReference>
<dbReference type="PIRSF" id="PIRSF006468">
    <property type="entry name" value="BCAT1"/>
    <property type="match status" value="1"/>
</dbReference>
<evidence type="ECO:0000313" key="10">
    <source>
        <dbReference type="EMBL" id="KAF9692160.1"/>
    </source>
</evidence>
<dbReference type="InterPro" id="IPR005786">
    <property type="entry name" value="B_amino_transII"/>
</dbReference>
<gene>
    <name evidence="10" type="ORF">EKO04_010098</name>
</gene>
<keyword evidence="5 8" id="KW-0663">Pyridoxal phosphate</keyword>
<reference evidence="10" key="2">
    <citation type="submission" date="2020-09" db="EMBL/GenBank/DDBJ databases">
        <title>Reference genome assembly for Australian Ascochyta lentis isolate Al4.</title>
        <authorList>
            <person name="Lee R.C."/>
            <person name="Farfan-Caceres L.M."/>
            <person name="Debler J.W."/>
            <person name="Williams A.H."/>
            <person name="Henares B.M."/>
        </authorList>
    </citation>
    <scope>NUCLEOTIDE SEQUENCE</scope>
    <source>
        <strain evidence="10">Al4</strain>
    </source>
</reference>
<dbReference type="SUPFAM" id="SSF56752">
    <property type="entry name" value="D-aminoacid aminotransferase-like PLP-dependent enzymes"/>
    <property type="match status" value="1"/>
</dbReference>
<evidence type="ECO:0000256" key="4">
    <source>
        <dbReference type="ARBA" id="ARBA00022679"/>
    </source>
</evidence>
<dbReference type="Gene3D" id="3.20.10.10">
    <property type="entry name" value="D-amino Acid Aminotransferase, subunit A, domain 2"/>
    <property type="match status" value="1"/>
</dbReference>
<dbReference type="EC" id="2.6.1.42" evidence="9"/>
<comment type="similarity">
    <text evidence="2 7">Belongs to the class-IV pyridoxal-phosphate-dependent aminotransferase family.</text>
</comment>
<reference evidence="10" key="1">
    <citation type="submission" date="2018-12" db="EMBL/GenBank/DDBJ databases">
        <authorList>
            <person name="Syme R.A."/>
            <person name="Farfan-Caceres L."/>
            <person name="Lichtenzveig J."/>
        </authorList>
    </citation>
    <scope>NUCLEOTIDE SEQUENCE</scope>
    <source>
        <strain evidence="10">Al4</strain>
    </source>
</reference>
<evidence type="ECO:0000256" key="2">
    <source>
        <dbReference type="ARBA" id="ARBA00009320"/>
    </source>
</evidence>
<organism evidence="10 11">
    <name type="scientific">Ascochyta lentis</name>
    <dbReference type="NCBI Taxonomy" id="205686"/>
    <lineage>
        <taxon>Eukaryota</taxon>
        <taxon>Fungi</taxon>
        <taxon>Dikarya</taxon>
        <taxon>Ascomycota</taxon>
        <taxon>Pezizomycotina</taxon>
        <taxon>Dothideomycetes</taxon>
        <taxon>Pleosporomycetidae</taxon>
        <taxon>Pleosporales</taxon>
        <taxon>Pleosporineae</taxon>
        <taxon>Didymellaceae</taxon>
        <taxon>Ascochyta</taxon>
    </lineage>
</organism>
<evidence type="ECO:0000256" key="5">
    <source>
        <dbReference type="ARBA" id="ARBA00022898"/>
    </source>
</evidence>
<comment type="catalytic activity">
    <reaction evidence="9">
        <text>L-leucine + 2-oxoglutarate = 4-methyl-2-oxopentanoate + L-glutamate</text>
        <dbReference type="Rhea" id="RHEA:18321"/>
        <dbReference type="ChEBI" id="CHEBI:16810"/>
        <dbReference type="ChEBI" id="CHEBI:17865"/>
        <dbReference type="ChEBI" id="CHEBI:29985"/>
        <dbReference type="ChEBI" id="CHEBI:57427"/>
        <dbReference type="EC" id="2.6.1.42"/>
    </reaction>
</comment>
<evidence type="ECO:0000256" key="1">
    <source>
        <dbReference type="ARBA" id="ARBA00001933"/>
    </source>
</evidence>
<keyword evidence="3 9" id="KW-0032">Aminotransferase</keyword>
<evidence type="ECO:0000256" key="9">
    <source>
        <dbReference type="RuleBase" id="RU004517"/>
    </source>
</evidence>
<dbReference type="InterPro" id="IPR043132">
    <property type="entry name" value="BCAT-like_C"/>
</dbReference>
<dbReference type="GO" id="GO:0009099">
    <property type="term" value="P:L-valine biosynthetic process"/>
    <property type="evidence" value="ECO:0007669"/>
    <property type="project" value="TreeGrafter"/>
</dbReference>
<dbReference type="AlphaFoldDB" id="A0A8H7IT97"/>
<dbReference type="InterPro" id="IPR043131">
    <property type="entry name" value="BCAT-like_N"/>
</dbReference>
<dbReference type="GO" id="GO:0004084">
    <property type="term" value="F:branched-chain-amino-acid transaminase activity"/>
    <property type="evidence" value="ECO:0007669"/>
    <property type="project" value="UniProtKB-EC"/>
</dbReference>
<protein>
    <recommendedName>
        <fullName evidence="9">Branched-chain-amino-acid aminotransferase</fullName>
        <ecNumber evidence="9">2.6.1.42</ecNumber>
    </recommendedName>
</protein>
<dbReference type="PROSITE" id="PS00770">
    <property type="entry name" value="AA_TRANSFER_CLASS_4"/>
    <property type="match status" value="1"/>
</dbReference>
<evidence type="ECO:0000313" key="11">
    <source>
        <dbReference type="Proteomes" id="UP000651452"/>
    </source>
</evidence>
<evidence type="ECO:0000256" key="6">
    <source>
        <dbReference type="PIRSR" id="PIRSR006468-1"/>
    </source>
</evidence>
<keyword evidence="9" id="KW-0028">Amino-acid biosynthesis</keyword>
<dbReference type="Gene3D" id="3.30.470.10">
    <property type="match status" value="1"/>
</dbReference>
<dbReference type="OrthoDB" id="1732691at2759"/>